<feature type="region of interest" description="Disordered" evidence="1">
    <location>
        <begin position="27"/>
        <end position="88"/>
    </location>
</feature>
<feature type="region of interest" description="Disordered" evidence="1">
    <location>
        <begin position="203"/>
        <end position="259"/>
    </location>
</feature>
<accession>A0ABU0YZG3</accession>
<feature type="compositionally biased region" description="Acidic residues" evidence="1">
    <location>
        <begin position="213"/>
        <end position="228"/>
    </location>
</feature>
<dbReference type="PROSITE" id="PS51257">
    <property type="entry name" value="PROKAR_LIPOPROTEIN"/>
    <property type="match status" value="1"/>
</dbReference>
<organism evidence="2 3">
    <name type="scientific">Microbacterium psychrotolerans</name>
    <dbReference type="NCBI Taxonomy" id="3068321"/>
    <lineage>
        <taxon>Bacteria</taxon>
        <taxon>Bacillati</taxon>
        <taxon>Actinomycetota</taxon>
        <taxon>Actinomycetes</taxon>
        <taxon>Micrococcales</taxon>
        <taxon>Microbacteriaceae</taxon>
        <taxon>Microbacterium</taxon>
    </lineage>
</organism>
<proteinExistence type="predicted"/>
<sequence length="259" mass="27133">MALSRPGVGIAAGLSIVLLLALSGCGTPVTEEGTGRTTTASASPSPEPTPEPTEDGGGDEGGGDEDGGEDPAQDRVRTGPVAQYGGPAYGDQGDAEIIEAGLWCKTIAVFWGGDVPDGVRYTFQSAVTDRAGLAVESDVCGSREADRGCLDMTVEANQSQIRCSLVLRPGSDFQDGTAITFVGTLECPSAEICDIVAAREVDPGPPIIVVDPEASDDEEQNQDQDQQEQQDQQDQQDQDQDPDQDQDQDEDQQEEEGSG</sequence>
<reference evidence="2 3" key="1">
    <citation type="submission" date="2023-08" db="EMBL/GenBank/DDBJ databases">
        <title>Microbacterium psychrotolerans sp. nov., a psychrotolerant bacterium isolated from soil in Heilongjiang Province, China.</title>
        <authorList>
            <person name="An P."/>
            <person name="Zhao D."/>
            <person name="Xiang H."/>
        </authorList>
    </citation>
    <scope>NUCLEOTIDE SEQUENCE [LARGE SCALE GENOMIC DNA]</scope>
    <source>
        <strain evidence="2 3">QXD-8</strain>
    </source>
</reference>
<feature type="compositionally biased region" description="Acidic residues" evidence="1">
    <location>
        <begin position="234"/>
        <end position="259"/>
    </location>
</feature>
<evidence type="ECO:0000256" key="1">
    <source>
        <dbReference type="SAM" id="MobiDB-lite"/>
    </source>
</evidence>
<protein>
    <submittedName>
        <fullName evidence="2">Uncharacterized protein</fullName>
    </submittedName>
</protein>
<keyword evidence="3" id="KW-1185">Reference proteome</keyword>
<dbReference type="Proteomes" id="UP001235133">
    <property type="component" value="Unassembled WGS sequence"/>
</dbReference>
<comment type="caution">
    <text evidence="2">The sequence shown here is derived from an EMBL/GenBank/DDBJ whole genome shotgun (WGS) entry which is preliminary data.</text>
</comment>
<dbReference type="RefSeq" id="WP_308867180.1">
    <property type="nucleotide sequence ID" value="NZ_JAVFWO010000002.1"/>
</dbReference>
<feature type="compositionally biased region" description="Low complexity" evidence="1">
    <location>
        <begin position="27"/>
        <end position="44"/>
    </location>
</feature>
<name>A0ABU0YZG3_9MICO</name>
<feature type="compositionally biased region" description="Acidic residues" evidence="1">
    <location>
        <begin position="52"/>
        <end position="71"/>
    </location>
</feature>
<evidence type="ECO:0000313" key="2">
    <source>
        <dbReference type="EMBL" id="MDQ7877723.1"/>
    </source>
</evidence>
<gene>
    <name evidence="2" type="ORF">Q9R08_07025</name>
</gene>
<dbReference type="EMBL" id="JAVFWO010000002">
    <property type="protein sequence ID" value="MDQ7877723.1"/>
    <property type="molecule type" value="Genomic_DNA"/>
</dbReference>
<evidence type="ECO:0000313" key="3">
    <source>
        <dbReference type="Proteomes" id="UP001235133"/>
    </source>
</evidence>